<dbReference type="RefSeq" id="WP_139262866.1">
    <property type="nucleotide sequence ID" value="NZ_FRAV01000062.1"/>
</dbReference>
<name>A0A1M7KGK7_9FLAO</name>
<evidence type="ECO:0000313" key="3">
    <source>
        <dbReference type="Proteomes" id="UP000184364"/>
    </source>
</evidence>
<dbReference type="Proteomes" id="UP000184364">
    <property type="component" value="Unassembled WGS sequence"/>
</dbReference>
<dbReference type="OrthoDB" id="1270539at2"/>
<accession>A0A1M7KGK7</accession>
<dbReference type="EMBL" id="FRAV01000062">
    <property type="protein sequence ID" value="SHM64488.1"/>
    <property type="molecule type" value="Genomic_DNA"/>
</dbReference>
<dbReference type="AlphaFoldDB" id="A0A1M7KGK7"/>
<dbReference type="STRING" id="1302687.SAMN05444267_10621"/>
<protein>
    <submittedName>
        <fullName evidence="2">Putative transposase of IS4/5 family</fullName>
    </submittedName>
</protein>
<evidence type="ECO:0000259" key="1">
    <source>
        <dbReference type="Pfam" id="PF13340"/>
    </source>
</evidence>
<dbReference type="Pfam" id="PF13340">
    <property type="entry name" value="DUF4096"/>
    <property type="match status" value="1"/>
</dbReference>
<feature type="non-terminal residue" evidence="2">
    <location>
        <position position="87"/>
    </location>
</feature>
<evidence type="ECO:0000313" key="2">
    <source>
        <dbReference type="EMBL" id="SHM64488.1"/>
    </source>
</evidence>
<proteinExistence type="predicted"/>
<organism evidence="2 3">
    <name type="scientific">Chryseobacterium polytrichastri</name>
    <dbReference type="NCBI Taxonomy" id="1302687"/>
    <lineage>
        <taxon>Bacteria</taxon>
        <taxon>Pseudomonadati</taxon>
        <taxon>Bacteroidota</taxon>
        <taxon>Flavobacteriia</taxon>
        <taxon>Flavobacteriales</taxon>
        <taxon>Weeksellaceae</taxon>
        <taxon>Chryseobacterium group</taxon>
        <taxon>Chryseobacterium</taxon>
    </lineage>
</organism>
<gene>
    <name evidence="2" type="ORF">SAMN05444267_10621</name>
</gene>
<reference evidence="3" key="1">
    <citation type="submission" date="2016-11" db="EMBL/GenBank/DDBJ databases">
        <authorList>
            <person name="Varghese N."/>
            <person name="Submissions S."/>
        </authorList>
    </citation>
    <scope>NUCLEOTIDE SEQUENCE [LARGE SCALE GENOMIC DNA]</scope>
    <source>
        <strain evidence="3">DSM 26899</strain>
    </source>
</reference>
<sequence length="87" mass="10538">MSLNKKPKILELSNKDKIEKWIIPYLSRGKRGFPSRLNVLSIFLLIIKRLKTGCQWRELSLKEYFFNEKVSWQSIYYYFNKWSKDGS</sequence>
<dbReference type="InterPro" id="IPR025161">
    <property type="entry name" value="IS402-like_dom"/>
</dbReference>
<keyword evidence="3" id="KW-1185">Reference proteome</keyword>
<feature type="domain" description="Insertion element IS402-like" evidence="1">
    <location>
        <begin position="24"/>
        <end position="86"/>
    </location>
</feature>